<gene>
    <name evidence="1" type="ORF">FAES_3977</name>
</gene>
<name>I0KCX5_9BACT</name>
<sequence length="386" mass="44355">MISTGLDLAIAINMAENRAGNVLSKAAFKLTKNKYLKKQYNGLKANVKYASNILARNGDSITIHLAFSNKNEMNAYVTKLRMYKSRYLIVCYAGLYDYCHNLFMWLMSSNKFFPIIFANPKVDVTDDIEKLSKYLVINKKIDLSRLSVPYILSNSVKDDIFTKGSRNDYALLLTSIAVEFLFFHEMTHIDHGHIDYLKNTVSGFETLYSLDDTNTASNQLHNDIIGLEQEADLGAAEFLFDSYWDLQYKGTLMKLFDTFLTSTDNLIFTIFYSLVWLFHLVQDCREYRGLASSNCHPSPECRILSVFRIFYVLSKNKNGNPDLVQKQFAVAIENYLATCEVSGITPHIKPNIFSSNSLASQELIRVEETRLRLLKELKPYQYSRKF</sequence>
<accession>I0KCX5</accession>
<dbReference type="RefSeq" id="WP_015333077.1">
    <property type="nucleotide sequence ID" value="NC_020054.1"/>
</dbReference>
<dbReference type="Proteomes" id="UP000011058">
    <property type="component" value="Chromosome"/>
</dbReference>
<dbReference type="OrthoDB" id="265315at2"/>
<dbReference type="KEGG" id="fae:FAES_3977"/>
<dbReference type="HOGENOM" id="CLU_715244_0_0_10"/>
<evidence type="ECO:0000313" key="2">
    <source>
        <dbReference type="Proteomes" id="UP000011058"/>
    </source>
</evidence>
<keyword evidence="2" id="KW-1185">Reference proteome</keyword>
<protein>
    <submittedName>
        <fullName evidence="1">Uncharacterized protein</fullName>
    </submittedName>
</protein>
<organism evidence="1 2">
    <name type="scientific">Fibrella aestuarina BUZ 2</name>
    <dbReference type="NCBI Taxonomy" id="1166018"/>
    <lineage>
        <taxon>Bacteria</taxon>
        <taxon>Pseudomonadati</taxon>
        <taxon>Bacteroidota</taxon>
        <taxon>Cytophagia</taxon>
        <taxon>Cytophagales</taxon>
        <taxon>Spirosomataceae</taxon>
        <taxon>Fibrella</taxon>
    </lineage>
</organism>
<dbReference type="AlphaFoldDB" id="I0KCX5"/>
<evidence type="ECO:0000313" key="1">
    <source>
        <dbReference type="EMBL" id="CCH01978.1"/>
    </source>
</evidence>
<proteinExistence type="predicted"/>
<reference evidence="1 2" key="1">
    <citation type="journal article" date="2012" name="J. Bacteriol.">
        <title>Genome Sequence of Fibrella aestuarina BUZ 2T, a Filamentous Marine Bacterium.</title>
        <authorList>
            <person name="Filippini M."/>
            <person name="Qi W."/>
            <person name="Blom J."/>
            <person name="Goesmann A."/>
            <person name="Smits T.H."/>
            <person name="Bagheri H.C."/>
        </authorList>
    </citation>
    <scope>NUCLEOTIDE SEQUENCE [LARGE SCALE GENOMIC DNA]</scope>
    <source>
        <strain evidence="2">BUZ 2T</strain>
    </source>
</reference>
<dbReference type="EMBL" id="HE796683">
    <property type="protein sequence ID" value="CCH01978.1"/>
    <property type="molecule type" value="Genomic_DNA"/>
</dbReference>